<dbReference type="AlphaFoldDB" id="A0AAW2YSF5"/>
<feature type="region of interest" description="Disordered" evidence="2">
    <location>
        <begin position="151"/>
        <end position="170"/>
    </location>
</feature>
<evidence type="ECO:0000313" key="4">
    <source>
        <dbReference type="Proteomes" id="UP001431209"/>
    </source>
</evidence>
<dbReference type="PANTHER" id="PTHR21011:SF1">
    <property type="entry name" value="SMALL RIBOSOMAL SUBUNIT PROTEIN BS6M"/>
    <property type="match status" value="1"/>
</dbReference>
<dbReference type="GO" id="GO:0003735">
    <property type="term" value="F:structural constituent of ribosome"/>
    <property type="evidence" value="ECO:0007669"/>
    <property type="project" value="InterPro"/>
</dbReference>
<name>A0AAW2YSF5_9EUKA</name>
<comment type="similarity">
    <text evidence="1">Belongs to the bacterial ribosomal protein bS6 family.</text>
</comment>
<keyword evidence="3" id="KW-0689">Ribosomal protein</keyword>
<organism evidence="3 4">
    <name type="scientific">Acrasis kona</name>
    <dbReference type="NCBI Taxonomy" id="1008807"/>
    <lineage>
        <taxon>Eukaryota</taxon>
        <taxon>Discoba</taxon>
        <taxon>Heterolobosea</taxon>
        <taxon>Tetramitia</taxon>
        <taxon>Eutetramitia</taxon>
        <taxon>Acrasidae</taxon>
        <taxon>Acrasis</taxon>
    </lineage>
</organism>
<keyword evidence="4" id="KW-1185">Reference proteome</keyword>
<proteinExistence type="inferred from homology"/>
<dbReference type="NCBIfam" id="TIGR00166">
    <property type="entry name" value="S6"/>
    <property type="match status" value="1"/>
</dbReference>
<dbReference type="SUPFAM" id="SSF54995">
    <property type="entry name" value="Ribosomal protein S6"/>
    <property type="match status" value="1"/>
</dbReference>
<dbReference type="GO" id="GO:0005737">
    <property type="term" value="C:cytoplasm"/>
    <property type="evidence" value="ECO:0007669"/>
    <property type="project" value="UniProtKB-ARBA"/>
</dbReference>
<dbReference type="Proteomes" id="UP001431209">
    <property type="component" value="Unassembled WGS sequence"/>
</dbReference>
<dbReference type="Gene3D" id="3.30.70.60">
    <property type="match status" value="1"/>
</dbReference>
<dbReference type="GO" id="GO:0006412">
    <property type="term" value="P:translation"/>
    <property type="evidence" value="ECO:0007669"/>
    <property type="project" value="InterPro"/>
</dbReference>
<evidence type="ECO:0000313" key="3">
    <source>
        <dbReference type="EMBL" id="KAL0480333.1"/>
    </source>
</evidence>
<evidence type="ECO:0000256" key="2">
    <source>
        <dbReference type="SAM" id="MobiDB-lite"/>
    </source>
</evidence>
<dbReference type="CDD" id="cd15465">
    <property type="entry name" value="bS6_mito"/>
    <property type="match status" value="1"/>
</dbReference>
<comment type="caution">
    <text evidence="3">The sequence shown here is derived from an EMBL/GenBank/DDBJ whole genome shotgun (WGS) entry which is preliminary data.</text>
</comment>
<dbReference type="InterPro" id="IPR000529">
    <property type="entry name" value="Ribosomal_bS6"/>
</dbReference>
<dbReference type="PANTHER" id="PTHR21011">
    <property type="entry name" value="MITOCHONDRIAL 28S RIBOSOMAL PROTEIN S6"/>
    <property type="match status" value="1"/>
</dbReference>
<gene>
    <name evidence="3" type="ORF">AKO1_007145</name>
</gene>
<accession>A0AAW2YSF5</accession>
<dbReference type="EMBL" id="JAOPGA020000651">
    <property type="protein sequence ID" value="KAL0480333.1"/>
    <property type="molecule type" value="Genomic_DNA"/>
</dbReference>
<keyword evidence="3" id="KW-0687">Ribonucleoprotein</keyword>
<dbReference type="Pfam" id="PF01250">
    <property type="entry name" value="Ribosomal_S6"/>
    <property type="match status" value="1"/>
</dbReference>
<dbReference type="GO" id="GO:0005840">
    <property type="term" value="C:ribosome"/>
    <property type="evidence" value="ECO:0007669"/>
    <property type="project" value="UniProtKB-KW"/>
</dbReference>
<dbReference type="InterPro" id="IPR035980">
    <property type="entry name" value="Ribosomal_bS6_sf"/>
</dbReference>
<dbReference type="GO" id="GO:0070181">
    <property type="term" value="F:small ribosomal subunit rRNA binding"/>
    <property type="evidence" value="ECO:0007669"/>
    <property type="project" value="TreeGrafter"/>
</dbReference>
<evidence type="ECO:0000256" key="1">
    <source>
        <dbReference type="ARBA" id="ARBA00009512"/>
    </source>
</evidence>
<reference evidence="3 4" key="1">
    <citation type="submission" date="2024-03" db="EMBL/GenBank/DDBJ databases">
        <title>The Acrasis kona genome and developmental transcriptomes reveal deep origins of eukaryotic multicellular pathways.</title>
        <authorList>
            <person name="Sheikh S."/>
            <person name="Fu C.-J."/>
            <person name="Brown M.W."/>
            <person name="Baldauf S.L."/>
        </authorList>
    </citation>
    <scope>NUCLEOTIDE SEQUENCE [LARGE SCALE GENOMIC DNA]</scope>
    <source>
        <strain evidence="3 4">ATCC MYA-3509</strain>
    </source>
</reference>
<dbReference type="InterPro" id="IPR014717">
    <property type="entry name" value="Transl_elong_EF1B/ribsomal_bS6"/>
</dbReference>
<sequence length="170" mass="20282">MPLYELIYFVSSRATLPTVAQCMRSKAEIVFKHGGVIRRYENMGILPLAYPMYRHREKHFKGRWVTMLFDGSNRLLSELNQHIGEDKDVFRWVFYKQKVMTMDKHDSTATEGTFTGEENVEERVQKEQQDMLRSFIRQTAYDKQEYMRKLNEANQQQEEKVTNESEKILN</sequence>
<protein>
    <submittedName>
        <fullName evidence="3">Ribosomal protein S6</fullName>
    </submittedName>
</protein>